<reference evidence="1" key="1">
    <citation type="submission" date="2021-08" db="EMBL/GenBank/DDBJ databases">
        <title>Flavobacterium sp. strain CC-SYL302.</title>
        <authorList>
            <person name="Lin S.-Y."/>
            <person name="Lee T.-H."/>
            <person name="Young C.-C."/>
        </authorList>
    </citation>
    <scope>NUCLEOTIDE SEQUENCE</scope>
    <source>
        <strain evidence="1">CC-SYL302</strain>
    </source>
</reference>
<accession>A0ABY6LWT3</accession>
<gene>
    <name evidence="1" type="ORF">K5I29_09390</name>
</gene>
<dbReference type="RefSeq" id="WP_264432786.1">
    <property type="nucleotide sequence ID" value="NZ_CP081495.1"/>
</dbReference>
<evidence type="ECO:0000313" key="2">
    <source>
        <dbReference type="Proteomes" id="UP001163328"/>
    </source>
</evidence>
<keyword evidence="2" id="KW-1185">Reference proteome</keyword>
<organism evidence="1 2">
    <name type="scientific">Flavobacterium agricola</name>
    <dbReference type="NCBI Taxonomy" id="2870839"/>
    <lineage>
        <taxon>Bacteria</taxon>
        <taxon>Pseudomonadati</taxon>
        <taxon>Bacteroidota</taxon>
        <taxon>Flavobacteriia</taxon>
        <taxon>Flavobacteriales</taxon>
        <taxon>Flavobacteriaceae</taxon>
        <taxon>Flavobacterium</taxon>
    </lineage>
</organism>
<proteinExistence type="predicted"/>
<protein>
    <submittedName>
        <fullName evidence="1">Uncharacterized protein</fullName>
    </submittedName>
</protein>
<evidence type="ECO:0000313" key="1">
    <source>
        <dbReference type="EMBL" id="UYW00731.1"/>
    </source>
</evidence>
<dbReference type="Proteomes" id="UP001163328">
    <property type="component" value="Chromosome"/>
</dbReference>
<dbReference type="EMBL" id="CP081495">
    <property type="protein sequence ID" value="UYW00731.1"/>
    <property type="molecule type" value="Genomic_DNA"/>
</dbReference>
<sequence>MNTLKAQQSSNLEVINLEEKTIIANFDYSVLPTTINTDKSNIAVTSFKDKFVVASYKSYAC</sequence>
<name>A0ABY6LWT3_9FLAO</name>